<accession>A0A838L5R1</accession>
<evidence type="ECO:0000256" key="1">
    <source>
        <dbReference type="ARBA" id="ARBA00009387"/>
    </source>
</evidence>
<gene>
    <name evidence="4" type="ORF">HZF05_02395</name>
</gene>
<dbReference type="SUPFAM" id="SSF53955">
    <property type="entry name" value="Lysozyme-like"/>
    <property type="match status" value="1"/>
</dbReference>
<protein>
    <submittedName>
        <fullName evidence="4">Transglycosylase SLT domain-containing protein</fullName>
    </submittedName>
</protein>
<evidence type="ECO:0000313" key="5">
    <source>
        <dbReference type="Proteomes" id="UP000570166"/>
    </source>
</evidence>
<dbReference type="Gene3D" id="1.10.530.10">
    <property type="match status" value="1"/>
</dbReference>
<dbReference type="AlphaFoldDB" id="A0A838L5R1"/>
<dbReference type="Pfam" id="PF01464">
    <property type="entry name" value="SLT"/>
    <property type="match status" value="1"/>
</dbReference>
<feature type="domain" description="Transglycosylase SLT" evidence="3">
    <location>
        <begin position="33"/>
        <end position="86"/>
    </location>
</feature>
<reference evidence="4 5" key="1">
    <citation type="submission" date="2020-07" db="EMBL/GenBank/DDBJ databases">
        <authorList>
            <person name="Sun Q."/>
        </authorList>
    </citation>
    <scope>NUCLEOTIDE SEQUENCE [LARGE SCALE GENOMIC DNA]</scope>
    <source>
        <strain evidence="4 5">CGMCC 1.13654</strain>
    </source>
</reference>
<keyword evidence="5" id="KW-1185">Reference proteome</keyword>
<evidence type="ECO:0000259" key="3">
    <source>
        <dbReference type="Pfam" id="PF01464"/>
    </source>
</evidence>
<dbReference type="Proteomes" id="UP000570166">
    <property type="component" value="Unassembled WGS sequence"/>
</dbReference>
<dbReference type="InterPro" id="IPR008258">
    <property type="entry name" value="Transglycosylase_SLT_dom_1"/>
</dbReference>
<sequence>MTLTIIRGNNAFAGELDSATAASATGGRVQNAIASASASTGVDFHYLYHQARIESGLNPNAKASTSSASGLYQFTEQTWLATMKQHGAEHGLNWAANAITRGSNGHFYVSDAATKQEIMALRQSPETSAAMAGEYASDNQDYLQAKLGRATTPTDLYMAHFLGPAGAARFLKALDSNPDASAASVMPAAAHANKWVFWDKSGNARSLEQVYQRFAARFEQSTPDAGSTSTQMASATTTQPTDTAADIARMQLAALNGTTEGTTVSTADATQLNSATAMAPSPQTARLAYLMLASLGV</sequence>
<evidence type="ECO:0000256" key="2">
    <source>
        <dbReference type="SAM" id="MobiDB-lite"/>
    </source>
</evidence>
<dbReference type="InterPro" id="IPR023346">
    <property type="entry name" value="Lysozyme-like_dom_sf"/>
</dbReference>
<comment type="caution">
    <text evidence="4">The sequence shown here is derived from an EMBL/GenBank/DDBJ whole genome shotgun (WGS) entry which is preliminary data.</text>
</comment>
<organism evidence="4 5">
    <name type="scientific">Sphingomonas chungangi</name>
    <dbReference type="NCBI Taxonomy" id="2683589"/>
    <lineage>
        <taxon>Bacteria</taxon>
        <taxon>Pseudomonadati</taxon>
        <taxon>Pseudomonadota</taxon>
        <taxon>Alphaproteobacteria</taxon>
        <taxon>Sphingomonadales</taxon>
        <taxon>Sphingomonadaceae</taxon>
        <taxon>Sphingomonas</taxon>
    </lineage>
</organism>
<name>A0A838L5R1_9SPHN</name>
<feature type="compositionally biased region" description="Low complexity" evidence="2">
    <location>
        <begin position="227"/>
        <end position="240"/>
    </location>
</feature>
<dbReference type="EMBL" id="JACEIB010000001">
    <property type="protein sequence ID" value="MBA2932938.1"/>
    <property type="molecule type" value="Genomic_DNA"/>
</dbReference>
<evidence type="ECO:0000313" key="4">
    <source>
        <dbReference type="EMBL" id="MBA2932938.1"/>
    </source>
</evidence>
<proteinExistence type="inferred from homology"/>
<comment type="similarity">
    <text evidence="1">Belongs to the virb1 family.</text>
</comment>
<dbReference type="RefSeq" id="WP_160365011.1">
    <property type="nucleotide sequence ID" value="NZ_JACEIB010000001.1"/>
</dbReference>
<feature type="region of interest" description="Disordered" evidence="2">
    <location>
        <begin position="220"/>
        <end position="240"/>
    </location>
</feature>